<evidence type="ECO:0000313" key="5">
    <source>
        <dbReference type="EMBL" id="KAK2964379.1"/>
    </source>
</evidence>
<comment type="subcellular location">
    <subcellularLocation>
        <location evidence="1">Cell projection</location>
        <location evidence="1">Cilium</location>
    </subcellularLocation>
</comment>
<evidence type="ECO:0000313" key="6">
    <source>
        <dbReference type="Proteomes" id="UP001281761"/>
    </source>
</evidence>
<reference evidence="5 6" key="1">
    <citation type="journal article" date="2022" name="bioRxiv">
        <title>Genomics of Preaxostyla Flagellates Illuminates Evolutionary Transitions and the Path Towards Mitochondrial Loss.</title>
        <authorList>
            <person name="Novak L.V.F."/>
            <person name="Treitli S.C."/>
            <person name="Pyrih J."/>
            <person name="Halakuc P."/>
            <person name="Pipaliya S.V."/>
            <person name="Vacek V."/>
            <person name="Brzon O."/>
            <person name="Soukal P."/>
            <person name="Eme L."/>
            <person name="Dacks J.B."/>
            <person name="Karnkowska A."/>
            <person name="Elias M."/>
            <person name="Hampl V."/>
        </authorList>
    </citation>
    <scope>NUCLEOTIDE SEQUENCE [LARGE SCALE GENOMIC DNA]</scope>
    <source>
        <strain evidence="5">NAU3</strain>
        <tissue evidence="5">Gut</tissue>
    </source>
</reference>
<organism evidence="5 6">
    <name type="scientific">Blattamonas nauphoetae</name>
    <dbReference type="NCBI Taxonomy" id="2049346"/>
    <lineage>
        <taxon>Eukaryota</taxon>
        <taxon>Metamonada</taxon>
        <taxon>Preaxostyla</taxon>
        <taxon>Oxymonadida</taxon>
        <taxon>Blattamonas</taxon>
    </lineage>
</organism>
<dbReference type="Proteomes" id="UP001281761">
    <property type="component" value="Unassembled WGS sequence"/>
</dbReference>
<dbReference type="EMBL" id="JARBJD010000003">
    <property type="protein sequence ID" value="KAK2964379.1"/>
    <property type="molecule type" value="Genomic_DNA"/>
</dbReference>
<dbReference type="Pfam" id="PF14931">
    <property type="entry name" value="IFT20"/>
    <property type="match status" value="1"/>
</dbReference>
<keyword evidence="3" id="KW-0966">Cell projection</keyword>
<dbReference type="InterPro" id="IPR028172">
    <property type="entry name" value="FT20"/>
</dbReference>
<evidence type="ECO:0000256" key="4">
    <source>
        <dbReference type="SAM" id="Coils"/>
    </source>
</evidence>
<comment type="caution">
    <text evidence="5">The sequence shown here is derived from an EMBL/GenBank/DDBJ whole genome shotgun (WGS) entry which is preliminary data.</text>
</comment>
<evidence type="ECO:0000256" key="2">
    <source>
        <dbReference type="ARBA" id="ARBA00023054"/>
    </source>
</evidence>
<keyword evidence="6" id="KW-1185">Reference proteome</keyword>
<keyword evidence="2 4" id="KW-0175">Coiled coil</keyword>
<protein>
    <submittedName>
        <fullName evidence="5">Intraflagellar transport protein 20</fullName>
    </submittedName>
</protein>
<dbReference type="PANTHER" id="PTHR31978:SF1">
    <property type="entry name" value="INTRAFLAGELLAR TRANSPORT PROTEIN 20 HOMOLOG"/>
    <property type="match status" value="1"/>
</dbReference>
<gene>
    <name evidence="5" type="ORF">BLNAU_910</name>
</gene>
<feature type="coiled-coil region" evidence="4">
    <location>
        <begin position="85"/>
        <end position="112"/>
    </location>
</feature>
<name>A0ABQ9YKU3_9EUKA</name>
<evidence type="ECO:0000256" key="1">
    <source>
        <dbReference type="ARBA" id="ARBA00004138"/>
    </source>
</evidence>
<evidence type="ECO:0000256" key="3">
    <source>
        <dbReference type="ARBA" id="ARBA00023273"/>
    </source>
</evidence>
<accession>A0ABQ9YKU3</accession>
<sequence length="130" mass="14974">MEKEQFDIDEHGTLRVMPTAKADQCAGFIEQAQTFHTKINTFIDTIGNYVEYVDKLGTKTEGEKTRAMGFRNQVGNRSESMQREKLELESMIQDRSRELQRLQAELSSLVAVEQQQQALVHSLVSMEYQE</sequence>
<proteinExistence type="predicted"/>
<dbReference type="PANTHER" id="PTHR31978">
    <property type="entry name" value="INTRAFLAGELLAR TRANSPORT PROTEIN 20 HOMOLOG"/>
    <property type="match status" value="1"/>
</dbReference>